<keyword evidence="5" id="KW-0560">Oxidoreductase</keyword>
<comment type="caution">
    <text evidence="5">The sequence shown here is derived from an EMBL/GenBank/DDBJ whole genome shotgun (WGS) entry which is preliminary data.</text>
</comment>
<dbReference type="GO" id="GO:0016491">
    <property type="term" value="F:oxidoreductase activity"/>
    <property type="evidence" value="ECO:0007669"/>
    <property type="project" value="UniProtKB-KW"/>
</dbReference>
<comment type="similarity">
    <text evidence="3">Belongs to the flavoredoxin family.</text>
</comment>
<dbReference type="InterPro" id="IPR052174">
    <property type="entry name" value="Flavoredoxin"/>
</dbReference>
<evidence type="ECO:0000256" key="1">
    <source>
        <dbReference type="ARBA" id="ARBA00001917"/>
    </source>
</evidence>
<dbReference type="RefSeq" id="WP_377927766.1">
    <property type="nucleotide sequence ID" value="NZ_JBHUEM010000009.1"/>
</dbReference>
<evidence type="ECO:0000259" key="4">
    <source>
        <dbReference type="Pfam" id="PF01613"/>
    </source>
</evidence>
<sequence>MLKSTNKTVMHSYPGMVSLVTSHFQGALNIMAAGWHTYLSYEPAIYGVAIAKERHTHSLVKESGEFAVHFMPGHFADKIQQSGTLSGKDTQKLETLNLVYKKGEIINSPILQDAYVAMSVR</sequence>
<comment type="cofactor">
    <cofactor evidence="1">
        <name>FMN</name>
        <dbReference type="ChEBI" id="CHEBI:58210"/>
    </cofactor>
</comment>
<keyword evidence="2" id="KW-0285">Flavoprotein</keyword>
<organism evidence="5 6">
    <name type="scientific">Bacillus salitolerans</name>
    <dbReference type="NCBI Taxonomy" id="1437434"/>
    <lineage>
        <taxon>Bacteria</taxon>
        <taxon>Bacillati</taxon>
        <taxon>Bacillota</taxon>
        <taxon>Bacilli</taxon>
        <taxon>Bacillales</taxon>
        <taxon>Bacillaceae</taxon>
        <taxon>Bacillus</taxon>
    </lineage>
</organism>
<evidence type="ECO:0000313" key="5">
    <source>
        <dbReference type="EMBL" id="MFD1736604.1"/>
    </source>
</evidence>
<dbReference type="Gene3D" id="2.30.110.10">
    <property type="entry name" value="Electron Transport, Fmn-binding Protein, Chain A"/>
    <property type="match status" value="1"/>
</dbReference>
<feature type="domain" description="Flavin reductase like" evidence="4">
    <location>
        <begin position="10"/>
        <end position="119"/>
    </location>
</feature>
<dbReference type="PANTHER" id="PTHR43567:SF1">
    <property type="entry name" value="FLAVOREDOXIN"/>
    <property type="match status" value="1"/>
</dbReference>
<dbReference type="InterPro" id="IPR002563">
    <property type="entry name" value="Flavin_Rdtase-like_dom"/>
</dbReference>
<dbReference type="Proteomes" id="UP001597214">
    <property type="component" value="Unassembled WGS sequence"/>
</dbReference>
<gene>
    <name evidence="5" type="ORF">ACFSCX_08500</name>
</gene>
<evidence type="ECO:0000313" key="6">
    <source>
        <dbReference type="Proteomes" id="UP001597214"/>
    </source>
</evidence>
<evidence type="ECO:0000256" key="2">
    <source>
        <dbReference type="ARBA" id="ARBA00022630"/>
    </source>
</evidence>
<name>A0ABW4LN60_9BACI</name>
<reference evidence="6" key="1">
    <citation type="journal article" date="2019" name="Int. J. Syst. Evol. Microbiol.">
        <title>The Global Catalogue of Microorganisms (GCM) 10K type strain sequencing project: providing services to taxonomists for standard genome sequencing and annotation.</title>
        <authorList>
            <consortium name="The Broad Institute Genomics Platform"/>
            <consortium name="The Broad Institute Genome Sequencing Center for Infectious Disease"/>
            <person name="Wu L."/>
            <person name="Ma J."/>
        </authorList>
    </citation>
    <scope>NUCLEOTIDE SEQUENCE [LARGE SCALE GENOMIC DNA]</scope>
    <source>
        <strain evidence="6">CCUG 49339</strain>
    </source>
</reference>
<evidence type="ECO:0000256" key="3">
    <source>
        <dbReference type="ARBA" id="ARBA00038054"/>
    </source>
</evidence>
<dbReference type="PANTHER" id="PTHR43567">
    <property type="entry name" value="FLAVOREDOXIN-RELATED-RELATED"/>
    <property type="match status" value="1"/>
</dbReference>
<dbReference type="EMBL" id="JBHUEM010000009">
    <property type="protein sequence ID" value="MFD1736604.1"/>
    <property type="molecule type" value="Genomic_DNA"/>
</dbReference>
<proteinExistence type="inferred from homology"/>
<protein>
    <submittedName>
        <fullName evidence="5">Flavin reductase family protein</fullName>
        <ecNumber evidence="5">1.5.1.-</ecNumber>
    </submittedName>
</protein>
<dbReference type="SUPFAM" id="SSF50475">
    <property type="entry name" value="FMN-binding split barrel"/>
    <property type="match status" value="1"/>
</dbReference>
<accession>A0ABW4LN60</accession>
<dbReference type="EC" id="1.5.1.-" evidence="5"/>
<keyword evidence="6" id="KW-1185">Reference proteome</keyword>
<dbReference type="InterPro" id="IPR012349">
    <property type="entry name" value="Split_barrel_FMN-bd"/>
</dbReference>
<dbReference type="Pfam" id="PF01613">
    <property type="entry name" value="Flavin_Reduct"/>
    <property type="match status" value="1"/>
</dbReference>